<proteinExistence type="predicted"/>
<accession>C4GBR4</accession>
<dbReference type="STRING" id="626523.GCWU000342_01367"/>
<organism evidence="1 2">
    <name type="scientific">Shuttleworthella satelles DSM 14600</name>
    <dbReference type="NCBI Taxonomy" id="626523"/>
    <lineage>
        <taxon>Bacteria</taxon>
        <taxon>Bacillati</taxon>
        <taxon>Bacillota</taxon>
        <taxon>Clostridia</taxon>
        <taxon>Lachnospirales</taxon>
        <taxon>Lachnospiraceae</taxon>
        <taxon>Shuttleworthella</taxon>
    </lineage>
</organism>
<dbReference type="AlphaFoldDB" id="C4GBR4"/>
<evidence type="ECO:0000313" key="2">
    <source>
        <dbReference type="Proteomes" id="UP000003494"/>
    </source>
</evidence>
<evidence type="ECO:0000313" key="1">
    <source>
        <dbReference type="EMBL" id="EEP28557.1"/>
    </source>
</evidence>
<gene>
    <name evidence="1" type="ORF">GCWU000342_01367</name>
</gene>
<comment type="caution">
    <text evidence="1">The sequence shown here is derived from an EMBL/GenBank/DDBJ whole genome shotgun (WGS) entry which is preliminary data.</text>
</comment>
<protein>
    <submittedName>
        <fullName evidence="1">Uncharacterized protein</fullName>
    </submittedName>
</protein>
<name>C4GBR4_9FIRM</name>
<reference evidence="1" key="1">
    <citation type="submission" date="2009-04" db="EMBL/GenBank/DDBJ databases">
        <authorList>
            <person name="Weinstock G."/>
            <person name="Sodergren E."/>
            <person name="Clifton S."/>
            <person name="Fulton L."/>
            <person name="Fulton B."/>
            <person name="Courtney L."/>
            <person name="Fronick C."/>
            <person name="Harrison M."/>
            <person name="Strong C."/>
            <person name="Farmer C."/>
            <person name="Delahaunty K."/>
            <person name="Markovic C."/>
            <person name="Hall O."/>
            <person name="Minx P."/>
            <person name="Tomlinson C."/>
            <person name="Mitreva M."/>
            <person name="Nelson J."/>
            <person name="Hou S."/>
            <person name="Wollam A."/>
            <person name="Pepin K.H."/>
            <person name="Johnson M."/>
            <person name="Bhonagiri V."/>
            <person name="Nash W.E."/>
            <person name="Warren W."/>
            <person name="Chinwalla A."/>
            <person name="Mardis E.R."/>
            <person name="Wilson R.K."/>
        </authorList>
    </citation>
    <scope>NUCLEOTIDE SEQUENCE [LARGE SCALE GENOMIC DNA]</scope>
    <source>
        <strain evidence="1">DSM 14600</strain>
    </source>
</reference>
<dbReference type="Proteomes" id="UP000003494">
    <property type="component" value="Unassembled WGS sequence"/>
</dbReference>
<dbReference type="HOGENOM" id="CLU_2865386_0_0_9"/>
<dbReference type="EMBL" id="ACIP02000002">
    <property type="protein sequence ID" value="EEP28557.1"/>
    <property type="molecule type" value="Genomic_DNA"/>
</dbReference>
<sequence>MDGEPQMVLENMGDMILADKEIICDIVKRQVLLQVPVDKGDNILVEREDLLLLAGVFDLIDRAV</sequence>
<keyword evidence="2" id="KW-1185">Reference proteome</keyword>